<dbReference type="GO" id="GO:0008203">
    <property type="term" value="P:cholesterol metabolic process"/>
    <property type="evidence" value="ECO:0007669"/>
    <property type="project" value="UniProtKB-KW"/>
</dbReference>
<keyword evidence="9" id="KW-0753">Steroid metabolism</keyword>
<dbReference type="Gene3D" id="3.30.410.10">
    <property type="entry name" value="Cholesterol Oxidase, domain 2"/>
    <property type="match status" value="1"/>
</dbReference>
<gene>
    <name evidence="19" type="ORF">ATL51_0535</name>
</gene>
<comment type="caution">
    <text evidence="19">The sequence shown here is derived from an EMBL/GenBank/DDBJ whole genome shotgun (WGS) entry which is preliminary data.</text>
</comment>
<evidence type="ECO:0000256" key="9">
    <source>
        <dbReference type="ARBA" id="ARBA00023221"/>
    </source>
</evidence>
<comment type="cofactor">
    <cofactor evidence="1">
        <name>FAD</name>
        <dbReference type="ChEBI" id="CHEBI:57692"/>
    </cofactor>
</comment>
<evidence type="ECO:0000313" key="19">
    <source>
        <dbReference type="EMBL" id="PKB28909.1"/>
    </source>
</evidence>
<evidence type="ECO:0000313" key="20">
    <source>
        <dbReference type="Proteomes" id="UP000232453"/>
    </source>
</evidence>
<dbReference type="Pfam" id="PF05199">
    <property type="entry name" value="GMC_oxred_C"/>
    <property type="match status" value="1"/>
</dbReference>
<keyword evidence="16" id="KW-0732">Signal</keyword>
<feature type="domain" description="Glucose-methanol-choline oxidoreductase C-terminal" evidence="18">
    <location>
        <begin position="492"/>
        <end position="541"/>
    </location>
</feature>
<evidence type="ECO:0000256" key="1">
    <source>
        <dbReference type="ARBA" id="ARBA00001974"/>
    </source>
</evidence>
<evidence type="ECO:0000256" key="7">
    <source>
        <dbReference type="ARBA" id="ARBA00023098"/>
    </source>
</evidence>
<dbReference type="EC" id="1.1.3.6" evidence="13"/>
<dbReference type="EMBL" id="PHUJ01000003">
    <property type="protein sequence ID" value="PKB28909.1"/>
    <property type="molecule type" value="Genomic_DNA"/>
</dbReference>
<dbReference type="SUPFAM" id="SSF54373">
    <property type="entry name" value="FAD-linked reductases, C-terminal domain"/>
    <property type="match status" value="1"/>
</dbReference>
<evidence type="ECO:0000256" key="4">
    <source>
        <dbReference type="ARBA" id="ARBA00022630"/>
    </source>
</evidence>
<dbReference type="InterPro" id="IPR000172">
    <property type="entry name" value="GMC_OxRdtase_N"/>
</dbReference>
<evidence type="ECO:0000256" key="10">
    <source>
        <dbReference type="ARBA" id="ARBA00023235"/>
    </source>
</evidence>
<dbReference type="GO" id="GO:0016995">
    <property type="term" value="F:cholesterol oxidase activity"/>
    <property type="evidence" value="ECO:0007669"/>
    <property type="project" value="UniProtKB-EC"/>
</dbReference>
<evidence type="ECO:0000256" key="15">
    <source>
        <dbReference type="ARBA" id="ARBA00049778"/>
    </source>
</evidence>
<name>A0AA44UKN8_PSEA5</name>
<comment type="similarity">
    <text evidence="2">Belongs to the GMC oxidoreductase family.</text>
</comment>
<dbReference type="SUPFAM" id="SSF51905">
    <property type="entry name" value="FAD/NAD(P)-binding domain"/>
    <property type="match status" value="1"/>
</dbReference>
<dbReference type="InterPro" id="IPR052542">
    <property type="entry name" value="Cholesterol_Oxidase"/>
</dbReference>
<evidence type="ECO:0000259" key="17">
    <source>
        <dbReference type="Pfam" id="PF00732"/>
    </source>
</evidence>
<dbReference type="AlphaFoldDB" id="A0AA44UKN8"/>
<evidence type="ECO:0000256" key="3">
    <source>
        <dbReference type="ARBA" id="ARBA00022548"/>
    </source>
</evidence>
<keyword evidence="3" id="KW-0153">Cholesterol metabolism</keyword>
<feature type="chain" id="PRO_5041445017" description="Cholesterol oxidase" evidence="16">
    <location>
        <begin position="29"/>
        <end position="554"/>
    </location>
</feature>
<dbReference type="GO" id="GO:0004769">
    <property type="term" value="F:steroid Delta-isomerase activity"/>
    <property type="evidence" value="ECO:0007669"/>
    <property type="project" value="UniProtKB-EC"/>
</dbReference>
<dbReference type="PANTHER" id="PTHR47470">
    <property type="entry name" value="CHOLESTEROL OXIDASE"/>
    <property type="match status" value="1"/>
</dbReference>
<evidence type="ECO:0000259" key="18">
    <source>
        <dbReference type="Pfam" id="PF05199"/>
    </source>
</evidence>
<evidence type="ECO:0000256" key="11">
    <source>
        <dbReference type="ARBA" id="ARBA00038856"/>
    </source>
</evidence>
<evidence type="ECO:0000256" key="2">
    <source>
        <dbReference type="ARBA" id="ARBA00010790"/>
    </source>
</evidence>
<keyword evidence="7" id="KW-0443">Lipid metabolism</keyword>
<dbReference type="Gene3D" id="3.50.50.60">
    <property type="entry name" value="FAD/NAD(P)-binding domain"/>
    <property type="match status" value="1"/>
</dbReference>
<sequence length="554" mass="57083">MRVTSRRGFLTGTALGAAALGAAGTATAAPALLRREVTAMSAPAVVVGSGLGGSIAAARLAEAGVRTLVLERGRRWTTPAADTFPPFLRPDRRSSWLTPAPVFPGQPPTLYRPYTGLFEKVSGRGMSVLCGAGVGGSTLVYAGVWIRPDAAVFSAAVPGIDHDELAAVHYPRAAARVGVSPIPDDVLAHPAHVGTRLFLEQARRAGLTAQLLPNATDWDVVRAEFAGRATPSMSVGEYFTGVNSGARLSADKNYLRDAEASGLVTVAPLHRVVDLHAVGGGRYRLDVERIDTDGVVRERIALTTGALFLAAGSTGTSRLLVRARETGTLPDLTADAGRFWGNNGDRIQLRVGVPEPAGGPQAGPMAAGIRPPTDDRAEAVTLTFGPAPLPFDVRAMSLPGFGACDPVGEFRFDGATGEAVLHWPADGDADAQRTVRDLTQRLIAPDAPVGAGLGRVVSDVASRLPAGLSGLVARAADAPSGVLDLGAADPVTWHPLGGAVLGRVTDDRGRVAGHPGLHVVDGALVPGTTGSTNPSWTIAAIVERAMDGILADGL</sequence>
<dbReference type="EC" id="5.3.3.1" evidence="11"/>
<keyword evidence="4" id="KW-0285">Flavoprotein</keyword>
<evidence type="ECO:0000256" key="8">
    <source>
        <dbReference type="ARBA" id="ARBA00023166"/>
    </source>
</evidence>
<feature type="domain" description="Glucose-methanol-choline oxidoreductase N-terminal" evidence="17">
    <location>
        <begin position="116"/>
        <end position="322"/>
    </location>
</feature>
<dbReference type="InterPro" id="IPR006311">
    <property type="entry name" value="TAT_signal"/>
</dbReference>
<feature type="signal peptide" evidence="16">
    <location>
        <begin position="1"/>
        <end position="28"/>
    </location>
</feature>
<dbReference type="Pfam" id="PF13450">
    <property type="entry name" value="NAD_binding_8"/>
    <property type="match status" value="1"/>
</dbReference>
<organism evidence="19 20">
    <name type="scientific">Pseudonocardia alni</name>
    <name type="common">Amycolata alni</name>
    <dbReference type="NCBI Taxonomy" id="33907"/>
    <lineage>
        <taxon>Bacteria</taxon>
        <taxon>Bacillati</taxon>
        <taxon>Actinomycetota</taxon>
        <taxon>Actinomycetes</taxon>
        <taxon>Pseudonocardiales</taxon>
        <taxon>Pseudonocardiaceae</taxon>
        <taxon>Pseudonocardia</taxon>
    </lineage>
</organism>
<dbReference type="InterPro" id="IPR036188">
    <property type="entry name" value="FAD/NAD-bd_sf"/>
</dbReference>
<keyword evidence="10" id="KW-0413">Isomerase</keyword>
<dbReference type="PANTHER" id="PTHR47470:SF1">
    <property type="entry name" value="FAD-DEPENDENT OXIDOREDUCTASE 2 FAD BINDING DOMAIN-CONTAINING PROTEIN"/>
    <property type="match status" value="1"/>
</dbReference>
<protein>
    <recommendedName>
        <fullName evidence="14">Cholesterol oxidase</fullName>
        <ecNumber evidence="13">1.1.3.6</ecNumber>
        <ecNumber evidence="11">5.3.3.1</ecNumber>
    </recommendedName>
    <alternativeName>
        <fullName evidence="15">Cholesterol isomerase</fullName>
    </alternativeName>
</protein>
<dbReference type="Proteomes" id="UP000232453">
    <property type="component" value="Unassembled WGS sequence"/>
</dbReference>
<keyword evidence="6" id="KW-0560">Oxidoreductase</keyword>
<keyword evidence="5" id="KW-0274">FAD</keyword>
<dbReference type="PROSITE" id="PS51318">
    <property type="entry name" value="TAT"/>
    <property type="match status" value="1"/>
</dbReference>
<evidence type="ECO:0000256" key="5">
    <source>
        <dbReference type="ARBA" id="ARBA00022827"/>
    </source>
</evidence>
<dbReference type="Pfam" id="PF00732">
    <property type="entry name" value="GMC_oxred_N"/>
    <property type="match status" value="1"/>
</dbReference>
<accession>A0AA44UKN8</accession>
<keyword evidence="8" id="KW-1207">Sterol metabolism</keyword>
<dbReference type="InterPro" id="IPR007867">
    <property type="entry name" value="GMC_OxRtase_C"/>
</dbReference>
<evidence type="ECO:0000256" key="13">
    <source>
        <dbReference type="ARBA" id="ARBA00049723"/>
    </source>
</evidence>
<evidence type="ECO:0000256" key="6">
    <source>
        <dbReference type="ARBA" id="ARBA00023002"/>
    </source>
</evidence>
<dbReference type="GO" id="GO:0050660">
    <property type="term" value="F:flavin adenine dinucleotide binding"/>
    <property type="evidence" value="ECO:0007669"/>
    <property type="project" value="InterPro"/>
</dbReference>
<evidence type="ECO:0000256" key="14">
    <source>
        <dbReference type="ARBA" id="ARBA00049744"/>
    </source>
</evidence>
<reference evidence="19 20" key="1">
    <citation type="submission" date="2017-11" db="EMBL/GenBank/DDBJ databases">
        <title>Sequencing the genomes of 1000 actinobacteria strains.</title>
        <authorList>
            <person name="Klenk H.-P."/>
        </authorList>
    </citation>
    <scope>NUCLEOTIDE SEQUENCE [LARGE SCALE GENOMIC DNA]</scope>
    <source>
        <strain evidence="19 20">DSM 44104</strain>
    </source>
</reference>
<evidence type="ECO:0000256" key="16">
    <source>
        <dbReference type="SAM" id="SignalP"/>
    </source>
</evidence>
<comment type="pathway">
    <text evidence="12">Steroid metabolism; cholesterol degradation.</text>
</comment>
<proteinExistence type="inferred from homology"/>
<evidence type="ECO:0000256" key="12">
    <source>
        <dbReference type="ARBA" id="ARBA00049645"/>
    </source>
</evidence>